<organism evidence="3 4">
    <name type="scientific">Prosthecobacter fusiformis</name>
    <dbReference type="NCBI Taxonomy" id="48464"/>
    <lineage>
        <taxon>Bacteria</taxon>
        <taxon>Pseudomonadati</taxon>
        <taxon>Verrucomicrobiota</taxon>
        <taxon>Verrucomicrobiia</taxon>
        <taxon>Verrucomicrobiales</taxon>
        <taxon>Verrucomicrobiaceae</taxon>
        <taxon>Prosthecobacter</taxon>
    </lineage>
</organism>
<accession>A0A4R7RLN7</accession>
<name>A0A4R7RLN7_9BACT</name>
<dbReference type="Proteomes" id="UP000295662">
    <property type="component" value="Unassembled WGS sequence"/>
</dbReference>
<dbReference type="InterPro" id="IPR018114">
    <property type="entry name" value="TRYPSIN_HIS"/>
</dbReference>
<dbReference type="AlphaFoldDB" id="A0A4R7RLN7"/>
<dbReference type="Pfam" id="PF13365">
    <property type="entry name" value="Trypsin_2"/>
    <property type="match status" value="1"/>
</dbReference>
<dbReference type="InterPro" id="IPR050966">
    <property type="entry name" value="Glutamyl_endopeptidase"/>
</dbReference>
<dbReference type="InterPro" id="IPR043504">
    <property type="entry name" value="Peptidase_S1_PA_chymotrypsin"/>
</dbReference>
<dbReference type="GO" id="GO:0006508">
    <property type="term" value="P:proteolysis"/>
    <property type="evidence" value="ECO:0007669"/>
    <property type="project" value="InterPro"/>
</dbReference>
<sequence>MATKKAITKKPKGIPKSPDSVPDSPTRWMPRGNIGARLPNVKTGFKTECIIPAASSIVPFSSSLALHPIAESLERRLSVLSELHTTPQVISNPNAMPWSSHVLMEMVAIDGKRKIGSGWVIGPRTIITAGHCVYDGGWMREILITPGGHGSQFTKRIRGIHWNTTDDWINGSTSALRESADVGVVYLDQDISIDTGILKYATYSDSVISRIPAGRISVAGFPADPYGTFLADSGTLRGYTASHLIYDIQTYKGQSGAPVLYWERDDSPTVIGIHHWDVTNNLNRAIRITPEAASLLLNWTA</sequence>
<proteinExistence type="predicted"/>
<dbReference type="RefSeq" id="WP_133797540.1">
    <property type="nucleotide sequence ID" value="NZ_SOCA01000017.1"/>
</dbReference>
<dbReference type="PROSITE" id="PS00672">
    <property type="entry name" value="V8_HIS"/>
    <property type="match status" value="1"/>
</dbReference>
<dbReference type="PANTHER" id="PTHR15462:SF8">
    <property type="entry name" value="SERINE PROTEASE"/>
    <property type="match status" value="1"/>
</dbReference>
<dbReference type="InterPro" id="IPR028301">
    <property type="entry name" value="V8_his_AS"/>
</dbReference>
<dbReference type="InterPro" id="IPR009003">
    <property type="entry name" value="Peptidase_S1_PA"/>
</dbReference>
<keyword evidence="4" id="KW-1185">Reference proteome</keyword>
<evidence type="ECO:0000313" key="4">
    <source>
        <dbReference type="Proteomes" id="UP000295662"/>
    </source>
</evidence>
<dbReference type="EMBL" id="SOCA01000017">
    <property type="protein sequence ID" value="TDU63064.1"/>
    <property type="molecule type" value="Genomic_DNA"/>
</dbReference>
<comment type="caution">
    <text evidence="3">The sequence shown here is derived from an EMBL/GenBank/DDBJ whole genome shotgun (WGS) entry which is preliminary data.</text>
</comment>
<evidence type="ECO:0000256" key="2">
    <source>
        <dbReference type="SAM" id="MobiDB-lite"/>
    </source>
</evidence>
<feature type="region of interest" description="Disordered" evidence="2">
    <location>
        <begin position="1"/>
        <end position="33"/>
    </location>
</feature>
<dbReference type="GO" id="GO:0004252">
    <property type="term" value="F:serine-type endopeptidase activity"/>
    <property type="evidence" value="ECO:0007669"/>
    <property type="project" value="InterPro"/>
</dbReference>
<dbReference type="SUPFAM" id="SSF50494">
    <property type="entry name" value="Trypsin-like serine proteases"/>
    <property type="match status" value="1"/>
</dbReference>
<dbReference type="PANTHER" id="PTHR15462">
    <property type="entry name" value="SERINE PROTEASE"/>
    <property type="match status" value="1"/>
</dbReference>
<gene>
    <name evidence="3" type="ORF">EI77_04585</name>
</gene>
<protein>
    <submittedName>
        <fullName evidence="3">V8-like Glu-specific endopeptidase</fullName>
    </submittedName>
</protein>
<evidence type="ECO:0000313" key="3">
    <source>
        <dbReference type="EMBL" id="TDU63064.1"/>
    </source>
</evidence>
<dbReference type="OrthoDB" id="191045at2"/>
<evidence type="ECO:0000256" key="1">
    <source>
        <dbReference type="ARBA" id="ARBA00022729"/>
    </source>
</evidence>
<reference evidence="3 4" key="1">
    <citation type="submission" date="2019-03" db="EMBL/GenBank/DDBJ databases">
        <title>Genomic Encyclopedia of Archaeal and Bacterial Type Strains, Phase II (KMG-II): from individual species to whole genera.</title>
        <authorList>
            <person name="Goeker M."/>
        </authorList>
    </citation>
    <scope>NUCLEOTIDE SEQUENCE [LARGE SCALE GENOMIC DNA]</scope>
    <source>
        <strain evidence="3 4">ATCC 25309</strain>
    </source>
</reference>
<feature type="compositionally biased region" description="Basic residues" evidence="2">
    <location>
        <begin position="1"/>
        <end position="13"/>
    </location>
</feature>
<dbReference type="PROSITE" id="PS00134">
    <property type="entry name" value="TRYPSIN_HIS"/>
    <property type="match status" value="1"/>
</dbReference>
<dbReference type="Gene3D" id="2.40.10.10">
    <property type="entry name" value="Trypsin-like serine proteases"/>
    <property type="match status" value="2"/>
</dbReference>
<keyword evidence="1" id="KW-0732">Signal</keyword>